<evidence type="ECO:0000313" key="5">
    <source>
        <dbReference type="Proteomes" id="UP000765507"/>
    </source>
</evidence>
<dbReference type="PROSITE" id="PS50076">
    <property type="entry name" value="DNAJ_2"/>
    <property type="match status" value="1"/>
</dbReference>
<keyword evidence="5" id="KW-1185">Reference proteome</keyword>
<dbReference type="SMART" id="SM00271">
    <property type="entry name" value="DnaJ"/>
    <property type="match status" value="1"/>
</dbReference>
<feature type="domain" description="J" evidence="3">
    <location>
        <begin position="38"/>
        <end position="103"/>
    </location>
</feature>
<organism evidence="4 5">
    <name type="scientific">Chelydra serpentina</name>
    <name type="common">Snapping turtle</name>
    <name type="synonym">Testudo serpentina</name>
    <dbReference type="NCBI Taxonomy" id="8475"/>
    <lineage>
        <taxon>Eukaryota</taxon>
        <taxon>Metazoa</taxon>
        <taxon>Chordata</taxon>
        <taxon>Craniata</taxon>
        <taxon>Vertebrata</taxon>
        <taxon>Euteleostomi</taxon>
        <taxon>Archelosauria</taxon>
        <taxon>Testudinata</taxon>
        <taxon>Testudines</taxon>
        <taxon>Cryptodira</taxon>
        <taxon>Durocryptodira</taxon>
        <taxon>Americhelydia</taxon>
        <taxon>Chelydroidea</taxon>
        <taxon>Chelydridae</taxon>
        <taxon>Chelydra</taxon>
    </lineage>
</organism>
<proteinExistence type="predicted"/>
<feature type="region of interest" description="Disordered" evidence="1">
    <location>
        <begin position="159"/>
        <end position="178"/>
    </location>
</feature>
<dbReference type="Gene3D" id="1.10.287.110">
    <property type="entry name" value="DnaJ domain"/>
    <property type="match status" value="1"/>
</dbReference>
<evidence type="ECO:0000259" key="3">
    <source>
        <dbReference type="PROSITE" id="PS50076"/>
    </source>
</evidence>
<dbReference type="AlphaFoldDB" id="A0A8T1S376"/>
<keyword evidence="4" id="KW-0346">Stress response</keyword>
<evidence type="ECO:0000256" key="2">
    <source>
        <dbReference type="SAM" id="Phobius"/>
    </source>
</evidence>
<comment type="caution">
    <text evidence="4">The sequence shown here is derived from an EMBL/GenBank/DDBJ whole genome shotgun (WGS) entry which is preliminary data.</text>
</comment>
<evidence type="ECO:0000256" key="1">
    <source>
        <dbReference type="SAM" id="MobiDB-lite"/>
    </source>
</evidence>
<dbReference type="InterPro" id="IPR001623">
    <property type="entry name" value="DnaJ_domain"/>
</dbReference>
<feature type="transmembrane region" description="Helical" evidence="2">
    <location>
        <begin position="185"/>
        <end position="204"/>
    </location>
</feature>
<protein>
    <submittedName>
        <fullName evidence="4">DnaJ heat shock protein family (Hsp40) member C30</fullName>
    </submittedName>
</protein>
<dbReference type="EMBL" id="JAHGAV010001028">
    <property type="protein sequence ID" value="KAG6923024.1"/>
    <property type="molecule type" value="Genomic_DNA"/>
</dbReference>
<feature type="region of interest" description="Disordered" evidence="1">
    <location>
        <begin position="104"/>
        <end position="135"/>
    </location>
</feature>
<dbReference type="InterPro" id="IPR036869">
    <property type="entry name" value="J_dom_sf"/>
</dbReference>
<dbReference type="InterPro" id="IPR053025">
    <property type="entry name" value="Mito_ATP_Synthase-Asso"/>
</dbReference>
<evidence type="ECO:0000313" key="4">
    <source>
        <dbReference type="EMBL" id="KAG6923024.1"/>
    </source>
</evidence>
<dbReference type="SUPFAM" id="SSF46565">
    <property type="entry name" value="Chaperone J-domain"/>
    <property type="match status" value="1"/>
</dbReference>
<feature type="compositionally biased region" description="Basic and acidic residues" evidence="1">
    <location>
        <begin position="163"/>
        <end position="178"/>
    </location>
</feature>
<keyword evidence="2" id="KW-1133">Transmembrane helix</keyword>
<reference evidence="4 5" key="1">
    <citation type="journal article" date="2020" name="G3 (Bethesda)">
        <title>Draft Genome of the Common Snapping Turtle, Chelydra serpentina, a Model for Phenotypic Plasticity in Reptiles.</title>
        <authorList>
            <person name="Das D."/>
            <person name="Singh S.K."/>
            <person name="Bierstedt J."/>
            <person name="Erickson A."/>
            <person name="Galli G.L.J."/>
            <person name="Crossley D.A. 2nd"/>
            <person name="Rhen T."/>
        </authorList>
    </citation>
    <scope>NUCLEOTIDE SEQUENCE [LARGE SCALE GENOMIC DNA]</scope>
    <source>
        <strain evidence="4">KW</strain>
    </source>
</reference>
<dbReference type="PANTHER" id="PTHR44873:SF1">
    <property type="entry name" value="DNAJ HOMOLOG SUBFAMILY C MEMBER 30, MITOCHONDRIAL"/>
    <property type="match status" value="1"/>
</dbReference>
<gene>
    <name evidence="4" type="primary">DNAJC30</name>
    <name evidence="4" type="ORF">G0U57_000149</name>
</gene>
<dbReference type="PANTHER" id="PTHR44873">
    <property type="entry name" value="DNAJ HOMOLOG SUBFAMILY C MEMBER 30, MITOCHONDRIAL"/>
    <property type="match status" value="1"/>
</dbReference>
<accession>A0A8T1S376</accession>
<dbReference type="OrthoDB" id="376357at2759"/>
<sequence length="205" mass="22343">MAPAPTARGWSRALLGRVLPARPYGRSAAAGGPARPAGLYELLGVPASATQAQIKAAYYEQSFRCHPDRNAGSEEAAARFTALHQAYAVLGSAALRRKYDRGALSPQELSSAGRPSARAPGPPPAPGQRSAATRRPPAAPIFDFDAFYRAHYGEQLQRQQQLLRERQQRKRQQEEAAKRWQGERLAEFSVALVLLSAMVLLVVMK</sequence>
<dbReference type="Proteomes" id="UP000765507">
    <property type="component" value="Unassembled WGS sequence"/>
</dbReference>
<dbReference type="CDD" id="cd06257">
    <property type="entry name" value="DnaJ"/>
    <property type="match status" value="1"/>
</dbReference>
<dbReference type="PRINTS" id="PR00625">
    <property type="entry name" value="JDOMAIN"/>
</dbReference>
<feature type="compositionally biased region" description="Low complexity" evidence="1">
    <location>
        <begin position="110"/>
        <end position="119"/>
    </location>
</feature>
<name>A0A8T1S376_CHESE</name>
<keyword evidence="2" id="KW-0812">Transmembrane</keyword>
<keyword evidence="2" id="KW-0472">Membrane</keyword>
<dbReference type="Pfam" id="PF00226">
    <property type="entry name" value="DnaJ"/>
    <property type="match status" value="1"/>
</dbReference>